<gene>
    <name evidence="8" type="ORF">F0562_034963</name>
</gene>
<dbReference type="InterPro" id="IPR039455">
    <property type="entry name" value="EPFL"/>
</dbReference>
<protein>
    <recommendedName>
        <fullName evidence="7">Epidermal patterning factor-like protein</fullName>
    </recommendedName>
</protein>
<dbReference type="GO" id="GO:0010052">
    <property type="term" value="P:guard cell differentiation"/>
    <property type="evidence" value="ECO:0007669"/>
    <property type="project" value="UniProtKB-UniRule"/>
</dbReference>
<evidence type="ECO:0000256" key="1">
    <source>
        <dbReference type="ARBA" id="ARBA00004613"/>
    </source>
</evidence>
<sequence>MGVSLRRQCHNHHWRLSFAAVSALAFLLFASVSAITLNSTRQLGGTVREERKQAKRVSGSGVFGRVLTQKQKRFGGPGSSPPTCTSKCGQCTPCKPVHLPIPPGLSIPLDYYPEAWRCKCGNKLFMP</sequence>
<dbReference type="PANTHER" id="PTHR33109:SF55">
    <property type="entry name" value="EPIDERMAL PATTERNING FACTOR-LIKE PROTEIN 4-RELATED"/>
    <property type="match status" value="1"/>
</dbReference>
<comment type="subcellular location">
    <subcellularLocation>
        <location evidence="1 7">Secreted</location>
    </subcellularLocation>
</comment>
<dbReference type="GO" id="GO:0005576">
    <property type="term" value="C:extracellular region"/>
    <property type="evidence" value="ECO:0007669"/>
    <property type="project" value="UniProtKB-SubCell"/>
</dbReference>
<keyword evidence="6" id="KW-1015">Disulfide bond</keyword>
<evidence type="ECO:0000313" key="9">
    <source>
        <dbReference type="Proteomes" id="UP000325577"/>
    </source>
</evidence>
<keyword evidence="3 7" id="KW-0217">Developmental protein</keyword>
<proteinExistence type="inferred from homology"/>
<dbReference type="AlphaFoldDB" id="A0A5J5ACQ9"/>
<dbReference type="PANTHER" id="PTHR33109">
    <property type="entry name" value="EPIDERMAL PATTERNING FACTOR-LIKE PROTEIN 4"/>
    <property type="match status" value="1"/>
</dbReference>
<comment type="function">
    <text evidence="7">Controls stomatal patterning.</text>
</comment>
<dbReference type="EMBL" id="CM018045">
    <property type="protein sequence ID" value="KAA8527642.1"/>
    <property type="molecule type" value="Genomic_DNA"/>
</dbReference>
<name>A0A5J5ACQ9_9ASTE</name>
<organism evidence="8 9">
    <name type="scientific">Nyssa sinensis</name>
    <dbReference type="NCBI Taxonomy" id="561372"/>
    <lineage>
        <taxon>Eukaryota</taxon>
        <taxon>Viridiplantae</taxon>
        <taxon>Streptophyta</taxon>
        <taxon>Embryophyta</taxon>
        <taxon>Tracheophyta</taxon>
        <taxon>Spermatophyta</taxon>
        <taxon>Magnoliopsida</taxon>
        <taxon>eudicotyledons</taxon>
        <taxon>Gunneridae</taxon>
        <taxon>Pentapetalae</taxon>
        <taxon>asterids</taxon>
        <taxon>Cornales</taxon>
        <taxon>Nyssaceae</taxon>
        <taxon>Nyssa</taxon>
    </lineage>
</organism>
<evidence type="ECO:0000256" key="3">
    <source>
        <dbReference type="ARBA" id="ARBA00022473"/>
    </source>
</evidence>
<dbReference type="Pfam" id="PF17181">
    <property type="entry name" value="EPF"/>
    <property type="match status" value="1"/>
</dbReference>
<evidence type="ECO:0000256" key="6">
    <source>
        <dbReference type="ARBA" id="ARBA00023157"/>
    </source>
</evidence>
<evidence type="ECO:0000313" key="8">
    <source>
        <dbReference type="EMBL" id="KAA8527642.1"/>
    </source>
</evidence>
<keyword evidence="5" id="KW-0732">Signal</keyword>
<dbReference type="Proteomes" id="UP000325577">
    <property type="component" value="Linkage Group LG21"/>
</dbReference>
<comment type="similarity">
    <text evidence="2 7">Belongs to the plant cysteine rich small secretory peptide family. Epidermal patterning factor subfamily.</text>
</comment>
<keyword evidence="4 7" id="KW-0964">Secreted</keyword>
<evidence type="ECO:0000256" key="2">
    <source>
        <dbReference type="ARBA" id="ARBA00008127"/>
    </source>
</evidence>
<dbReference type="OrthoDB" id="1937916at2759"/>
<evidence type="ECO:0000256" key="7">
    <source>
        <dbReference type="RuleBase" id="RU367102"/>
    </source>
</evidence>
<evidence type="ECO:0000256" key="5">
    <source>
        <dbReference type="ARBA" id="ARBA00022729"/>
    </source>
</evidence>
<reference evidence="8 9" key="1">
    <citation type="submission" date="2019-09" db="EMBL/GenBank/DDBJ databases">
        <title>A chromosome-level genome assembly of the Chinese tupelo Nyssa sinensis.</title>
        <authorList>
            <person name="Yang X."/>
            <person name="Kang M."/>
            <person name="Yang Y."/>
            <person name="Xiong H."/>
            <person name="Wang M."/>
            <person name="Zhang Z."/>
            <person name="Wang Z."/>
            <person name="Wu H."/>
            <person name="Ma T."/>
            <person name="Liu J."/>
            <person name="Xi Z."/>
        </authorList>
    </citation>
    <scope>NUCLEOTIDE SEQUENCE [LARGE SCALE GENOMIC DNA]</scope>
    <source>
        <strain evidence="8">J267</strain>
        <tissue evidence="8">Leaf</tissue>
    </source>
</reference>
<evidence type="ECO:0000256" key="4">
    <source>
        <dbReference type="ARBA" id="ARBA00022525"/>
    </source>
</evidence>
<accession>A0A5J5ACQ9</accession>
<keyword evidence="9" id="KW-1185">Reference proteome</keyword>